<dbReference type="AlphaFoldDB" id="A0A382PGD0"/>
<dbReference type="InterPro" id="IPR050109">
    <property type="entry name" value="HTH-type_TetR-like_transc_reg"/>
</dbReference>
<gene>
    <name evidence="3" type="ORF">METZ01_LOCUS324612</name>
</gene>
<dbReference type="Pfam" id="PF08362">
    <property type="entry name" value="TetR_C_3"/>
    <property type="match status" value="1"/>
</dbReference>
<name>A0A382PGD0_9ZZZZ</name>
<proteinExistence type="predicted"/>
<dbReference type="SUPFAM" id="SSF48498">
    <property type="entry name" value="Tetracyclin repressor-like, C-terminal domain"/>
    <property type="match status" value="1"/>
</dbReference>
<dbReference type="PANTHER" id="PTHR30328">
    <property type="entry name" value="TRANSCRIPTIONAL REPRESSOR"/>
    <property type="match status" value="1"/>
</dbReference>
<dbReference type="InterPro" id="IPR001647">
    <property type="entry name" value="HTH_TetR"/>
</dbReference>
<sequence>MKNDESLVKVRTKSVRKNQIRLSNERRILAAAVKIFAGFGYQGATTRKIAEEAGIPKANLHYYFQTKEQLYRRVLDGIFKDWLAAANTFDECVEPIEALRGYIETKMELSRKRPLESRIWAEEILRGAPLIQHELEVTLSAWLDTRVKRITDWINAGRIDALNPRILMFMIWAVTQHFADFESQIRALNQQQNLSDNQFKEAKQQVARIILKGIGALD</sequence>
<keyword evidence="1" id="KW-0238">DNA-binding</keyword>
<dbReference type="InterPro" id="IPR036271">
    <property type="entry name" value="Tet_transcr_reg_TetR-rel_C_sf"/>
</dbReference>
<accession>A0A382PGD0</accession>
<dbReference type="SUPFAM" id="SSF46689">
    <property type="entry name" value="Homeodomain-like"/>
    <property type="match status" value="1"/>
</dbReference>
<protein>
    <recommendedName>
        <fullName evidence="2">HTH tetR-type domain-containing protein</fullName>
    </recommendedName>
</protein>
<dbReference type="Gene3D" id="1.10.357.10">
    <property type="entry name" value="Tetracycline Repressor, domain 2"/>
    <property type="match status" value="1"/>
</dbReference>
<dbReference type="EMBL" id="UINC01106828">
    <property type="protein sequence ID" value="SVC71758.1"/>
    <property type="molecule type" value="Genomic_DNA"/>
</dbReference>
<dbReference type="PROSITE" id="PS50977">
    <property type="entry name" value="HTH_TETR_2"/>
    <property type="match status" value="1"/>
</dbReference>
<feature type="domain" description="HTH tetR-type" evidence="2">
    <location>
        <begin position="22"/>
        <end position="82"/>
    </location>
</feature>
<evidence type="ECO:0000313" key="3">
    <source>
        <dbReference type="EMBL" id="SVC71758.1"/>
    </source>
</evidence>
<dbReference type="GO" id="GO:0003677">
    <property type="term" value="F:DNA binding"/>
    <property type="evidence" value="ECO:0007669"/>
    <property type="project" value="UniProtKB-KW"/>
</dbReference>
<dbReference type="PRINTS" id="PR00455">
    <property type="entry name" value="HTHTETR"/>
</dbReference>
<dbReference type="InterPro" id="IPR009057">
    <property type="entry name" value="Homeodomain-like_sf"/>
</dbReference>
<dbReference type="Gene3D" id="1.10.10.60">
    <property type="entry name" value="Homeodomain-like"/>
    <property type="match status" value="1"/>
</dbReference>
<evidence type="ECO:0000259" key="2">
    <source>
        <dbReference type="PROSITE" id="PS50977"/>
    </source>
</evidence>
<dbReference type="PANTHER" id="PTHR30328:SF54">
    <property type="entry name" value="HTH-TYPE TRANSCRIPTIONAL REPRESSOR SCO4008"/>
    <property type="match status" value="1"/>
</dbReference>
<dbReference type="GO" id="GO:0045892">
    <property type="term" value="P:negative regulation of DNA-templated transcription"/>
    <property type="evidence" value="ECO:0007669"/>
    <property type="project" value="InterPro"/>
</dbReference>
<organism evidence="3">
    <name type="scientific">marine metagenome</name>
    <dbReference type="NCBI Taxonomy" id="408172"/>
    <lineage>
        <taxon>unclassified sequences</taxon>
        <taxon>metagenomes</taxon>
        <taxon>ecological metagenomes</taxon>
    </lineage>
</organism>
<evidence type="ECO:0000256" key="1">
    <source>
        <dbReference type="ARBA" id="ARBA00023125"/>
    </source>
</evidence>
<dbReference type="InterPro" id="IPR013573">
    <property type="entry name" value="Tscrpt_reg_YcdC_C"/>
</dbReference>
<reference evidence="3" key="1">
    <citation type="submission" date="2018-05" db="EMBL/GenBank/DDBJ databases">
        <authorList>
            <person name="Lanie J.A."/>
            <person name="Ng W.-L."/>
            <person name="Kazmierczak K.M."/>
            <person name="Andrzejewski T.M."/>
            <person name="Davidsen T.M."/>
            <person name="Wayne K.J."/>
            <person name="Tettelin H."/>
            <person name="Glass J.I."/>
            <person name="Rusch D."/>
            <person name="Podicherti R."/>
            <person name="Tsui H.-C.T."/>
            <person name="Winkler M.E."/>
        </authorList>
    </citation>
    <scope>NUCLEOTIDE SEQUENCE</scope>
</reference>
<dbReference type="Pfam" id="PF00440">
    <property type="entry name" value="TetR_N"/>
    <property type="match status" value="1"/>
</dbReference>